<dbReference type="AlphaFoldDB" id="A0A564W5Z2"/>
<dbReference type="PANTHER" id="PTHR47561">
    <property type="entry name" value="POLYSACCHARIDE DEACETYLASE FAMILY PROTEIN (AFU_ORTHOLOGUE AFUA_6G05030)"/>
    <property type="match status" value="1"/>
</dbReference>
<accession>A0A564W5Z2</accession>
<dbReference type="EC" id="3.5.1.-" evidence="2"/>
<sequence length="285" mass="32844">MGNLKWPEGKKCAVMFTFDVDGDTTWENGNRGLPNGEKYIKSLSVGQYGPKRCVDRILDMLESYGVKATFFVPGLTAERYPEVIMRIAEAGHEIGHHGYAHERFAGKTTEEQIEIIEKTQRIFKDLIGHEVTGFRTPSGDWAKITPQLLYERGFRYSSSMRGDDRPYRTVINGEKTDFIEIPTKWEVDDYVAMAYNMYPAEPAGQDRISSYRLVEDNFMREFRGHYKEGLCISYMSHPQVIGSPGRIQILKHMLEQITSKEDVWVATGTEVSDWYRSHSEEQEEK</sequence>
<reference evidence="2 3" key="1">
    <citation type="submission" date="2019-07" db="EMBL/GenBank/DDBJ databases">
        <authorList>
            <person name="Hibberd C M."/>
            <person name="Gehrig L. J."/>
            <person name="Chang H.-W."/>
            <person name="Venkatesh S."/>
        </authorList>
    </citation>
    <scope>NUCLEOTIDE SEQUENCE [LARGE SCALE GENOMIC DNA]</scope>
    <source>
        <strain evidence="2">Blautia_luti_SSTS_Bg7063</strain>
    </source>
</reference>
<dbReference type="CDD" id="cd10938">
    <property type="entry name" value="CE4_HpPgdA_like"/>
    <property type="match status" value="1"/>
</dbReference>
<evidence type="ECO:0000259" key="1">
    <source>
        <dbReference type="PROSITE" id="PS51677"/>
    </source>
</evidence>
<feature type="domain" description="NodB homology" evidence="1">
    <location>
        <begin position="38"/>
        <end position="285"/>
    </location>
</feature>
<protein>
    <submittedName>
        <fullName evidence="2">Peptidoglycan deacetylase</fullName>
        <ecNumber evidence="2">3.5.1.-</ecNumber>
    </submittedName>
</protein>
<gene>
    <name evidence="2" type="primary">pgdA_1</name>
    <name evidence="2" type="ORF">RSSSTS7063_00921</name>
</gene>
<dbReference type="PANTHER" id="PTHR47561:SF1">
    <property type="entry name" value="POLYSACCHARIDE DEACETYLASE FAMILY PROTEIN (AFU_ORTHOLOGUE AFUA_6G05030)"/>
    <property type="match status" value="1"/>
</dbReference>
<organism evidence="2 3">
    <name type="scientific">Blautia luti</name>
    <dbReference type="NCBI Taxonomy" id="89014"/>
    <lineage>
        <taxon>Bacteria</taxon>
        <taxon>Bacillati</taxon>
        <taxon>Bacillota</taxon>
        <taxon>Clostridia</taxon>
        <taxon>Lachnospirales</taxon>
        <taxon>Lachnospiraceae</taxon>
        <taxon>Blautia</taxon>
    </lineage>
</organism>
<keyword evidence="3" id="KW-1185">Reference proteome</keyword>
<dbReference type="Gene3D" id="3.20.20.370">
    <property type="entry name" value="Glycoside hydrolase/deacetylase"/>
    <property type="match status" value="1"/>
</dbReference>
<dbReference type="EMBL" id="CABHNW010000149">
    <property type="protein sequence ID" value="VUX40319.1"/>
    <property type="molecule type" value="Genomic_DNA"/>
</dbReference>
<keyword evidence="2" id="KW-0378">Hydrolase</keyword>
<dbReference type="InterPro" id="IPR011330">
    <property type="entry name" value="Glyco_hydro/deAcase_b/a-brl"/>
</dbReference>
<dbReference type="InterPro" id="IPR037950">
    <property type="entry name" value="PgdA-like"/>
</dbReference>
<dbReference type="SUPFAM" id="SSF88713">
    <property type="entry name" value="Glycoside hydrolase/deacetylase"/>
    <property type="match status" value="1"/>
</dbReference>
<dbReference type="GO" id="GO:0005975">
    <property type="term" value="P:carbohydrate metabolic process"/>
    <property type="evidence" value="ECO:0007669"/>
    <property type="project" value="InterPro"/>
</dbReference>
<evidence type="ECO:0000313" key="3">
    <source>
        <dbReference type="Proteomes" id="UP000408482"/>
    </source>
</evidence>
<dbReference type="RefSeq" id="WP_144094945.1">
    <property type="nucleotide sequence ID" value="NZ_CABHMX010000033.1"/>
</dbReference>
<dbReference type="Proteomes" id="UP000408482">
    <property type="component" value="Unassembled WGS sequence"/>
</dbReference>
<dbReference type="Pfam" id="PF01522">
    <property type="entry name" value="Polysacc_deac_1"/>
    <property type="match status" value="1"/>
</dbReference>
<name>A0A564W5Z2_9FIRM</name>
<dbReference type="GO" id="GO:0016810">
    <property type="term" value="F:hydrolase activity, acting on carbon-nitrogen (but not peptide) bonds"/>
    <property type="evidence" value="ECO:0007669"/>
    <property type="project" value="InterPro"/>
</dbReference>
<dbReference type="PROSITE" id="PS51677">
    <property type="entry name" value="NODB"/>
    <property type="match status" value="1"/>
</dbReference>
<evidence type="ECO:0000313" key="2">
    <source>
        <dbReference type="EMBL" id="VUX40319.1"/>
    </source>
</evidence>
<dbReference type="InterPro" id="IPR002509">
    <property type="entry name" value="NODB_dom"/>
</dbReference>
<proteinExistence type="predicted"/>